<reference evidence="11 12" key="1">
    <citation type="submission" date="2021-06" db="EMBL/GenBank/DDBJ databases">
        <authorList>
            <person name="Palmer J.M."/>
        </authorList>
    </citation>
    <scope>NUCLEOTIDE SEQUENCE [LARGE SCALE GENOMIC DNA]</scope>
    <source>
        <strain evidence="11 12">AS_MEX2019</strain>
        <tissue evidence="11">Muscle</tissue>
    </source>
</reference>
<sequence>MANHHSSLFTSHFHPAQPQRDQVPEKPIMEKIAKWARVELAEVELMEKGIQEGEAHNIFCPAYDCYQLVPVEVIESVVSREMDKRYLQFDIKAFVENNPAIHWCPVAGCERAVRLNSQGPGSSTADPLSFPLLRAPAVDCGKGHLFCWECRGEAHEPCDCDTWKLWLQKVTEMKPEEMAGVSEAYEDAANCLWLLSNSKPCPSCKSPIQKNEGCNHMQCAKVR</sequence>
<dbReference type="InterPro" id="IPR044066">
    <property type="entry name" value="TRIAD_supradom"/>
</dbReference>
<protein>
    <recommendedName>
        <fullName evidence="2">RBR-type E3 ubiquitin transferase</fullName>
        <ecNumber evidence="2">2.3.2.31</ecNumber>
    </recommendedName>
</protein>
<evidence type="ECO:0000313" key="11">
    <source>
        <dbReference type="EMBL" id="MEQ2309033.1"/>
    </source>
</evidence>
<keyword evidence="7" id="KW-0833">Ubl conjugation pathway</keyword>
<dbReference type="PANTHER" id="PTHR11685">
    <property type="entry name" value="RBR FAMILY RING FINGER AND IBR DOMAIN-CONTAINING"/>
    <property type="match status" value="1"/>
</dbReference>
<evidence type="ECO:0000256" key="6">
    <source>
        <dbReference type="ARBA" id="ARBA00022771"/>
    </source>
</evidence>
<feature type="domain" description="RING-type" evidence="10">
    <location>
        <begin position="1"/>
        <end position="223"/>
    </location>
</feature>
<dbReference type="SMART" id="SM00647">
    <property type="entry name" value="IBR"/>
    <property type="match status" value="1"/>
</dbReference>
<evidence type="ECO:0000256" key="5">
    <source>
        <dbReference type="ARBA" id="ARBA00022737"/>
    </source>
</evidence>
<comment type="catalytic activity">
    <reaction evidence="1">
        <text>[E2 ubiquitin-conjugating enzyme]-S-ubiquitinyl-L-cysteine + [acceptor protein]-L-lysine = [E2 ubiquitin-conjugating enzyme]-L-cysteine + [acceptor protein]-N(6)-ubiquitinyl-L-lysine.</text>
        <dbReference type="EC" id="2.3.2.31"/>
    </reaction>
</comment>
<evidence type="ECO:0000256" key="8">
    <source>
        <dbReference type="ARBA" id="ARBA00022833"/>
    </source>
</evidence>
<dbReference type="SUPFAM" id="SSF57850">
    <property type="entry name" value="RING/U-box"/>
    <property type="match status" value="2"/>
</dbReference>
<keyword evidence="5" id="KW-0677">Repeat</keyword>
<keyword evidence="4" id="KW-0479">Metal-binding</keyword>
<keyword evidence="12" id="KW-1185">Reference proteome</keyword>
<keyword evidence="6" id="KW-0863">Zinc-finger</keyword>
<name>A0ABV0ZUV2_9TELE</name>
<evidence type="ECO:0000256" key="1">
    <source>
        <dbReference type="ARBA" id="ARBA00001798"/>
    </source>
</evidence>
<dbReference type="EMBL" id="JAHRIP010070703">
    <property type="protein sequence ID" value="MEQ2309033.1"/>
    <property type="molecule type" value="Genomic_DNA"/>
</dbReference>
<organism evidence="11 12">
    <name type="scientific">Ameca splendens</name>
    <dbReference type="NCBI Taxonomy" id="208324"/>
    <lineage>
        <taxon>Eukaryota</taxon>
        <taxon>Metazoa</taxon>
        <taxon>Chordata</taxon>
        <taxon>Craniata</taxon>
        <taxon>Vertebrata</taxon>
        <taxon>Euteleostomi</taxon>
        <taxon>Actinopterygii</taxon>
        <taxon>Neopterygii</taxon>
        <taxon>Teleostei</taxon>
        <taxon>Neoteleostei</taxon>
        <taxon>Acanthomorphata</taxon>
        <taxon>Ovalentaria</taxon>
        <taxon>Atherinomorphae</taxon>
        <taxon>Cyprinodontiformes</taxon>
        <taxon>Goodeidae</taxon>
        <taxon>Ameca</taxon>
    </lineage>
</organism>
<evidence type="ECO:0000256" key="7">
    <source>
        <dbReference type="ARBA" id="ARBA00022786"/>
    </source>
</evidence>
<dbReference type="Gene3D" id="1.20.120.1750">
    <property type="match status" value="1"/>
</dbReference>
<dbReference type="Pfam" id="PF01485">
    <property type="entry name" value="IBR"/>
    <property type="match status" value="1"/>
</dbReference>
<keyword evidence="3" id="KW-0808">Transferase</keyword>
<gene>
    <name evidence="11" type="primary">ANKIB1_4</name>
    <name evidence="11" type="ORF">AMECASPLE_034427</name>
</gene>
<dbReference type="EC" id="2.3.2.31" evidence="2"/>
<evidence type="ECO:0000256" key="2">
    <source>
        <dbReference type="ARBA" id="ARBA00012251"/>
    </source>
</evidence>
<evidence type="ECO:0000313" key="12">
    <source>
        <dbReference type="Proteomes" id="UP001469553"/>
    </source>
</evidence>
<dbReference type="InterPro" id="IPR031127">
    <property type="entry name" value="E3_UB_ligase_RBR"/>
</dbReference>
<evidence type="ECO:0000256" key="4">
    <source>
        <dbReference type="ARBA" id="ARBA00022723"/>
    </source>
</evidence>
<dbReference type="PROSITE" id="PS51873">
    <property type="entry name" value="TRIAD"/>
    <property type="match status" value="1"/>
</dbReference>
<keyword evidence="8" id="KW-0862">Zinc</keyword>
<feature type="compositionally biased region" description="Polar residues" evidence="9">
    <location>
        <begin position="1"/>
        <end position="10"/>
    </location>
</feature>
<accession>A0ABV0ZUV2</accession>
<dbReference type="InterPro" id="IPR002867">
    <property type="entry name" value="IBR_dom"/>
</dbReference>
<proteinExistence type="predicted"/>
<feature type="region of interest" description="Disordered" evidence="9">
    <location>
        <begin position="1"/>
        <end position="24"/>
    </location>
</feature>
<dbReference type="Proteomes" id="UP001469553">
    <property type="component" value="Unassembled WGS sequence"/>
</dbReference>
<evidence type="ECO:0000256" key="3">
    <source>
        <dbReference type="ARBA" id="ARBA00022679"/>
    </source>
</evidence>
<evidence type="ECO:0000256" key="9">
    <source>
        <dbReference type="SAM" id="MobiDB-lite"/>
    </source>
</evidence>
<dbReference type="CDD" id="cd20346">
    <property type="entry name" value="BRcat_RBR_ANKIB1"/>
    <property type="match status" value="1"/>
</dbReference>
<evidence type="ECO:0000259" key="10">
    <source>
        <dbReference type="PROSITE" id="PS51873"/>
    </source>
</evidence>
<comment type="caution">
    <text evidence="11">The sequence shown here is derived from an EMBL/GenBank/DDBJ whole genome shotgun (WGS) entry which is preliminary data.</text>
</comment>